<dbReference type="Pfam" id="PF09588">
    <property type="entry name" value="YqaJ"/>
    <property type="match status" value="1"/>
</dbReference>
<accession>A0A6P8H9B6</accession>
<dbReference type="PANTHER" id="PTHR47526:SF3">
    <property type="entry name" value="PHD-TYPE DOMAIN-CONTAINING PROTEIN"/>
    <property type="match status" value="1"/>
</dbReference>
<dbReference type="InterPro" id="IPR011604">
    <property type="entry name" value="PDDEXK-like_dom_sf"/>
</dbReference>
<organism evidence="2 3">
    <name type="scientific">Actinia tenebrosa</name>
    <name type="common">Australian red waratah sea anemone</name>
    <dbReference type="NCBI Taxonomy" id="6105"/>
    <lineage>
        <taxon>Eukaryota</taxon>
        <taxon>Metazoa</taxon>
        <taxon>Cnidaria</taxon>
        <taxon>Anthozoa</taxon>
        <taxon>Hexacorallia</taxon>
        <taxon>Actiniaria</taxon>
        <taxon>Actiniidae</taxon>
        <taxon>Actinia</taxon>
    </lineage>
</organism>
<evidence type="ECO:0000313" key="2">
    <source>
        <dbReference type="Proteomes" id="UP000515163"/>
    </source>
</evidence>
<sequence>MFDNLKEMIPDGCFTSFYEKIKGTNSTKDEEASTNLESPPCNLIIKLANKSKSVEEFLDELPTLTQSNIQNIEHETVGLSNNYMWVLQRKGRLTASNFYSVFTKVNSIKEDPENACKVEPLIKKIMGYESHYQDIPALKHGHMFEPIAREKYLSLIKNSHSGFKFRECGLFIDSQKIYLGASPDLCIDCDCCGSGVAEFKCPYSIAHEKPTEQNLNYLVSNGSGTTLKRKHPYFAQIQGQMALTKRKYCDFFVYTRDGYFQERIHYDPDYWFSLVSSLEYFFHNFLAKELVFEEVQQKIEFSKDTES</sequence>
<dbReference type="GeneID" id="116286633"/>
<evidence type="ECO:0000313" key="3">
    <source>
        <dbReference type="RefSeq" id="XP_031549045.1"/>
    </source>
</evidence>
<evidence type="ECO:0000259" key="1">
    <source>
        <dbReference type="Pfam" id="PF09588"/>
    </source>
</evidence>
<dbReference type="CDD" id="cd22343">
    <property type="entry name" value="PDDEXK_lambda_exonuclease-like"/>
    <property type="match status" value="1"/>
</dbReference>
<dbReference type="Proteomes" id="UP000515163">
    <property type="component" value="Unplaced"/>
</dbReference>
<dbReference type="KEGG" id="aten:116286633"/>
<gene>
    <name evidence="3" type="primary">LOC116286633</name>
</gene>
<dbReference type="OrthoDB" id="10063170at2759"/>
<keyword evidence="2" id="KW-1185">Reference proteome</keyword>
<dbReference type="InParanoid" id="A0A6P8H9B6"/>
<dbReference type="RefSeq" id="XP_031549045.1">
    <property type="nucleotide sequence ID" value="XM_031693185.1"/>
</dbReference>
<dbReference type="GO" id="GO:0006281">
    <property type="term" value="P:DNA repair"/>
    <property type="evidence" value="ECO:0007669"/>
    <property type="project" value="UniProtKB-ARBA"/>
</dbReference>
<dbReference type="AlphaFoldDB" id="A0A6P8H9B6"/>
<reference evidence="3" key="1">
    <citation type="submission" date="2025-08" db="UniProtKB">
        <authorList>
            <consortium name="RefSeq"/>
        </authorList>
    </citation>
    <scope>IDENTIFICATION</scope>
    <source>
        <tissue evidence="3">Tentacle</tissue>
    </source>
</reference>
<dbReference type="Gene3D" id="3.90.320.10">
    <property type="match status" value="1"/>
</dbReference>
<name>A0A6P8H9B6_ACTTE</name>
<feature type="domain" description="YqaJ viral recombinase" evidence="1">
    <location>
        <begin position="85"/>
        <end position="246"/>
    </location>
</feature>
<protein>
    <submittedName>
        <fullName evidence="3">Uncharacterized protein LOC116286633</fullName>
    </submittedName>
</protein>
<dbReference type="SUPFAM" id="SSF52980">
    <property type="entry name" value="Restriction endonuclease-like"/>
    <property type="match status" value="1"/>
</dbReference>
<proteinExistence type="predicted"/>
<dbReference type="InterPro" id="IPR011335">
    <property type="entry name" value="Restrct_endonuc-II-like"/>
</dbReference>
<dbReference type="InterPro" id="IPR019080">
    <property type="entry name" value="YqaJ_viral_recombinase"/>
</dbReference>
<dbReference type="PANTHER" id="PTHR47526">
    <property type="entry name" value="ATP-DEPENDENT DNA HELICASE"/>
    <property type="match status" value="1"/>
</dbReference>